<feature type="binding site" description="in other chain" evidence="8">
    <location>
        <position position="212"/>
    </location>
    <ligand>
        <name>IMP</name>
        <dbReference type="ChEBI" id="CHEBI:58053"/>
        <note>ligand shared between dimeric partners</note>
    </ligand>
</feature>
<comment type="subunit">
    <text evidence="1 8">Homodimer.</text>
</comment>
<accession>A0A841GS51</accession>
<evidence type="ECO:0000256" key="9">
    <source>
        <dbReference type="PROSITE-ProRule" id="PRU10134"/>
    </source>
</evidence>
<dbReference type="InterPro" id="IPR042109">
    <property type="entry name" value="Adenylosuccinate_synth_dom1"/>
</dbReference>
<comment type="caution">
    <text evidence="11">The sequence shown here is derived from an EMBL/GenBank/DDBJ whole genome shotgun (WGS) entry which is preliminary data.</text>
</comment>
<dbReference type="PANTHER" id="PTHR11846">
    <property type="entry name" value="ADENYLOSUCCINATE SYNTHETASE"/>
    <property type="match status" value="1"/>
</dbReference>
<keyword evidence="3 8" id="KW-0479">Metal-binding</keyword>
<dbReference type="NCBIfam" id="TIGR00184">
    <property type="entry name" value="purA"/>
    <property type="match status" value="1"/>
</dbReference>
<dbReference type="CDD" id="cd03108">
    <property type="entry name" value="AdSS"/>
    <property type="match status" value="1"/>
</dbReference>
<dbReference type="GO" id="GO:0005525">
    <property type="term" value="F:GTP binding"/>
    <property type="evidence" value="ECO:0007669"/>
    <property type="project" value="UniProtKB-UniRule"/>
</dbReference>
<feature type="binding site" description="in other chain" evidence="8">
    <location>
        <begin position="12"/>
        <end position="15"/>
    </location>
    <ligand>
        <name>IMP</name>
        <dbReference type="ChEBI" id="CHEBI:58053"/>
        <note>ligand shared between dimeric partners</note>
    </ligand>
</feature>
<dbReference type="InterPro" id="IPR033128">
    <property type="entry name" value="Adenylosuccin_syn_Lys_AS"/>
</dbReference>
<dbReference type="AlphaFoldDB" id="A0A841GS51"/>
<keyword evidence="8" id="KW-0963">Cytoplasm</keyword>
<dbReference type="SMART" id="SM00788">
    <property type="entry name" value="Adenylsucc_synt"/>
    <property type="match status" value="1"/>
</dbReference>
<evidence type="ECO:0000256" key="8">
    <source>
        <dbReference type="HAMAP-Rule" id="MF_00011"/>
    </source>
</evidence>
<keyword evidence="12" id="KW-1185">Reference proteome</keyword>
<feature type="binding site" description="in other chain" evidence="8">
    <location>
        <position position="127"/>
    </location>
    <ligand>
        <name>IMP</name>
        <dbReference type="ChEBI" id="CHEBI:58053"/>
        <note>ligand shared between dimeric partners</note>
    </ligand>
</feature>
<comment type="pathway">
    <text evidence="8 10">Purine metabolism; AMP biosynthesis via de novo pathway; AMP from IMP: step 1/2.</text>
</comment>
<dbReference type="GO" id="GO:0000287">
    <property type="term" value="F:magnesium ion binding"/>
    <property type="evidence" value="ECO:0007669"/>
    <property type="project" value="UniProtKB-UniRule"/>
</dbReference>
<evidence type="ECO:0000256" key="10">
    <source>
        <dbReference type="RuleBase" id="RU000520"/>
    </source>
</evidence>
<feature type="binding site" description="in other chain" evidence="8">
    <location>
        <position position="290"/>
    </location>
    <ligand>
        <name>IMP</name>
        <dbReference type="ChEBI" id="CHEBI:58053"/>
        <note>ligand shared between dimeric partners</note>
    </ligand>
</feature>
<name>A0A841GS51_9BACT</name>
<keyword evidence="7 8" id="KW-0342">GTP-binding</keyword>
<dbReference type="Proteomes" id="UP000555828">
    <property type="component" value="Unassembled WGS sequence"/>
</dbReference>
<feature type="active site" description="Proton acceptor" evidence="8">
    <location>
        <position position="12"/>
    </location>
</feature>
<dbReference type="UniPathway" id="UPA00075">
    <property type="reaction ID" value="UER00335"/>
</dbReference>
<evidence type="ECO:0000256" key="1">
    <source>
        <dbReference type="ARBA" id="ARBA00011738"/>
    </source>
</evidence>
<dbReference type="FunFam" id="1.10.300.10:FF:000001">
    <property type="entry name" value="Adenylosuccinate synthetase"/>
    <property type="match status" value="1"/>
</dbReference>
<comment type="function">
    <text evidence="8">Plays an important role in the de novo pathway of purine nucleotide biosynthesis. Catalyzes the first committed step in the biosynthesis of AMP from IMP.</text>
</comment>
<reference evidence="11 12" key="1">
    <citation type="submission" date="2020-08" db="EMBL/GenBank/DDBJ databases">
        <title>Genomic Encyclopedia of Type Strains, Phase IV (KMG-IV): sequencing the most valuable type-strain genomes for metagenomic binning, comparative biology and taxonomic classification.</title>
        <authorList>
            <person name="Goeker M."/>
        </authorList>
    </citation>
    <scope>NUCLEOTIDE SEQUENCE [LARGE SCALE GENOMIC DNA]</scope>
    <source>
        <strain evidence="11 12">DSM 13481</strain>
    </source>
</reference>
<feature type="binding site" evidence="8">
    <location>
        <begin position="286"/>
        <end position="292"/>
    </location>
    <ligand>
        <name>substrate</name>
    </ligand>
</feature>
<dbReference type="InterPro" id="IPR018220">
    <property type="entry name" value="Adenylosuccin_syn_GTP-bd"/>
</dbReference>
<dbReference type="InterPro" id="IPR027417">
    <property type="entry name" value="P-loop_NTPase"/>
</dbReference>
<feature type="binding site" evidence="8">
    <location>
        <position position="292"/>
    </location>
    <ligand>
        <name>GTP</name>
        <dbReference type="ChEBI" id="CHEBI:37565"/>
    </ligand>
</feature>
<feature type="active site" evidence="9">
    <location>
        <position position="138"/>
    </location>
</feature>
<dbReference type="Gene3D" id="3.90.170.10">
    <property type="entry name" value="Adenylosuccinate Synthetase, subunit A, domain 3"/>
    <property type="match status" value="1"/>
</dbReference>
<gene>
    <name evidence="8" type="primary">purA</name>
    <name evidence="11" type="ORF">HNP65_000977</name>
</gene>
<evidence type="ECO:0000256" key="3">
    <source>
        <dbReference type="ARBA" id="ARBA00022723"/>
    </source>
</evidence>
<evidence type="ECO:0000256" key="7">
    <source>
        <dbReference type="ARBA" id="ARBA00023134"/>
    </source>
</evidence>
<dbReference type="RefSeq" id="WP_184619204.1">
    <property type="nucleotide sequence ID" value="NZ_JACHEX010000002.1"/>
</dbReference>
<feature type="binding site" description="in other chain" evidence="8">
    <location>
        <position position="227"/>
    </location>
    <ligand>
        <name>IMP</name>
        <dbReference type="ChEBI" id="CHEBI:58053"/>
        <note>ligand shared between dimeric partners</note>
    </ligand>
</feature>
<dbReference type="Gene3D" id="3.40.440.10">
    <property type="entry name" value="Adenylosuccinate Synthetase, subunit A, domain 1"/>
    <property type="match status" value="1"/>
</dbReference>
<evidence type="ECO:0000256" key="6">
    <source>
        <dbReference type="ARBA" id="ARBA00022842"/>
    </source>
</evidence>
<proteinExistence type="inferred from homology"/>
<dbReference type="PANTHER" id="PTHR11846:SF0">
    <property type="entry name" value="ADENYLOSUCCINATE SYNTHETASE"/>
    <property type="match status" value="1"/>
</dbReference>
<evidence type="ECO:0000256" key="5">
    <source>
        <dbReference type="ARBA" id="ARBA00022755"/>
    </source>
</evidence>
<protein>
    <recommendedName>
        <fullName evidence="8 10">Adenylosuccinate synthetase</fullName>
        <shortName evidence="8">AMPSase</shortName>
        <shortName evidence="8">AdSS</shortName>
        <ecNumber evidence="8 10">6.3.4.4</ecNumber>
    </recommendedName>
    <alternativeName>
        <fullName evidence="8">IMP--aspartate ligase</fullName>
    </alternativeName>
</protein>
<feature type="binding site" evidence="8">
    <location>
        <begin position="11"/>
        <end position="17"/>
    </location>
    <ligand>
        <name>GTP</name>
        <dbReference type="ChEBI" id="CHEBI:37565"/>
    </ligand>
</feature>
<dbReference type="NCBIfam" id="NF010355">
    <property type="entry name" value="PRK13783.1"/>
    <property type="match status" value="1"/>
</dbReference>
<comment type="cofactor">
    <cofactor evidence="8">
        <name>Mg(2+)</name>
        <dbReference type="ChEBI" id="CHEBI:18420"/>
    </cofactor>
    <text evidence="8">Binds 1 Mg(2+) ion per subunit.</text>
</comment>
<feature type="active site" description="Proton donor" evidence="8">
    <location>
        <position position="40"/>
    </location>
</feature>
<feature type="binding site" description="in other chain" evidence="8">
    <location>
        <begin position="37"/>
        <end position="40"/>
    </location>
    <ligand>
        <name>IMP</name>
        <dbReference type="ChEBI" id="CHEBI:58053"/>
        <note>ligand shared between dimeric partners</note>
    </ligand>
</feature>
<evidence type="ECO:0000313" key="11">
    <source>
        <dbReference type="EMBL" id="MBB6062539.1"/>
    </source>
</evidence>
<dbReference type="GO" id="GO:0044208">
    <property type="term" value="P:'de novo' AMP biosynthetic process"/>
    <property type="evidence" value="ECO:0007669"/>
    <property type="project" value="UniProtKB-UniRule"/>
</dbReference>
<comment type="subcellular location">
    <subcellularLocation>
        <location evidence="8">Cytoplasm</location>
    </subcellularLocation>
</comment>
<dbReference type="InterPro" id="IPR001114">
    <property type="entry name" value="Adenylosuccinate_synthetase"/>
</dbReference>
<dbReference type="SUPFAM" id="SSF52540">
    <property type="entry name" value="P-loop containing nucleoside triphosphate hydrolases"/>
    <property type="match status" value="1"/>
</dbReference>
<dbReference type="EMBL" id="JACHEX010000002">
    <property type="protein sequence ID" value="MBB6062539.1"/>
    <property type="molecule type" value="Genomic_DNA"/>
</dbReference>
<dbReference type="EC" id="6.3.4.4" evidence="8 10"/>
<keyword evidence="2 8" id="KW-0436">Ligase</keyword>
<keyword evidence="5 8" id="KW-0658">Purine biosynthesis</keyword>
<feature type="binding site" evidence="8">
    <location>
        <begin position="39"/>
        <end position="41"/>
    </location>
    <ligand>
        <name>GTP</name>
        <dbReference type="ChEBI" id="CHEBI:37565"/>
    </ligand>
</feature>
<dbReference type="InterPro" id="IPR042110">
    <property type="entry name" value="Adenylosuccinate_synth_dom2"/>
</dbReference>
<keyword evidence="4 8" id="KW-0547">Nucleotide-binding</keyword>
<sequence>MRSVIFGLQWGDEGKGKVTTYFSKDYDYVVRYSGGSNAGHTVEYTDFKLIHHLLPSFYVKKNVGAIISNGVVLDLEQLVEEIEEFKTKTGTYPKLYISELAHVVLPHHKKLDEKLEQIKGKNAVGTTKRGIGPAYADKVHRIGIRLSDFKNKDKFYEKIKNISKLYKNLYNIEVESVENVLNSYEKLKSHIIPHGEIINLISKNKVLFESTQGVLLDIDVGTYPYVTGTNCNTTGIQNGVGFPVKTENYIGVFKAYLTRVGNGPFPTEAFEEEGEEIRKRGHEFGATTGRPRRCGWLDLPLLKYAITVSGATELIMTKGDILNGMKKIKVCVAYKIDGNIVDRINSIDDLEKAEPIYETLDGWENHTSKEFNEYLRFIESHVKRKITHISIGPKVEEIIKL</sequence>
<feature type="binding site" evidence="8">
    <location>
        <begin position="390"/>
        <end position="392"/>
    </location>
    <ligand>
        <name>GTP</name>
        <dbReference type="ChEBI" id="CHEBI:37565"/>
    </ligand>
</feature>
<dbReference type="InterPro" id="IPR042111">
    <property type="entry name" value="Adenylosuccinate_synth_dom3"/>
</dbReference>
<feature type="binding site" evidence="8">
    <location>
        <position position="141"/>
    </location>
    <ligand>
        <name>IMP</name>
        <dbReference type="ChEBI" id="CHEBI:58053"/>
        <note>ligand shared between dimeric partners</note>
    </ligand>
</feature>
<dbReference type="GO" id="GO:0004019">
    <property type="term" value="F:adenylosuccinate synthase activity"/>
    <property type="evidence" value="ECO:0007669"/>
    <property type="project" value="UniProtKB-UniRule"/>
</dbReference>
<feature type="binding site" evidence="8">
    <location>
        <position position="12"/>
    </location>
    <ligand>
        <name>Mg(2+)</name>
        <dbReference type="ChEBI" id="CHEBI:18420"/>
    </ligand>
</feature>
<evidence type="ECO:0000256" key="4">
    <source>
        <dbReference type="ARBA" id="ARBA00022741"/>
    </source>
</evidence>
<dbReference type="Gene3D" id="1.10.300.10">
    <property type="entry name" value="Adenylosuccinate Synthetase, subunit A, domain 2"/>
    <property type="match status" value="1"/>
</dbReference>
<comment type="catalytic activity">
    <reaction evidence="8 10">
        <text>IMP + L-aspartate + GTP = N(6)-(1,2-dicarboxyethyl)-AMP + GDP + phosphate + 2 H(+)</text>
        <dbReference type="Rhea" id="RHEA:15753"/>
        <dbReference type="ChEBI" id="CHEBI:15378"/>
        <dbReference type="ChEBI" id="CHEBI:29991"/>
        <dbReference type="ChEBI" id="CHEBI:37565"/>
        <dbReference type="ChEBI" id="CHEBI:43474"/>
        <dbReference type="ChEBI" id="CHEBI:57567"/>
        <dbReference type="ChEBI" id="CHEBI:58053"/>
        <dbReference type="ChEBI" id="CHEBI:58189"/>
        <dbReference type="EC" id="6.3.4.4"/>
    </reaction>
</comment>
<evidence type="ECO:0000256" key="2">
    <source>
        <dbReference type="ARBA" id="ARBA00022598"/>
    </source>
</evidence>
<dbReference type="HAMAP" id="MF_00011">
    <property type="entry name" value="Adenylosucc_synth"/>
    <property type="match status" value="1"/>
</dbReference>
<dbReference type="PROSITE" id="PS01266">
    <property type="entry name" value="ADENYLOSUCCIN_SYN_1"/>
    <property type="match status" value="1"/>
</dbReference>
<dbReference type="Pfam" id="PF00709">
    <property type="entry name" value="Adenylsucc_synt"/>
    <property type="match status" value="1"/>
</dbReference>
<feature type="binding site" evidence="8">
    <location>
        <position position="39"/>
    </location>
    <ligand>
        <name>Mg(2+)</name>
        <dbReference type="ChEBI" id="CHEBI:18420"/>
    </ligand>
</feature>
<comment type="similarity">
    <text evidence="8 10">Belongs to the adenylosuccinate synthetase family.</text>
</comment>
<dbReference type="GO" id="GO:0046040">
    <property type="term" value="P:IMP metabolic process"/>
    <property type="evidence" value="ECO:0007669"/>
    <property type="project" value="TreeGrafter"/>
</dbReference>
<dbReference type="FunFam" id="3.90.170.10:FF:000001">
    <property type="entry name" value="Adenylosuccinate synthetase"/>
    <property type="match status" value="1"/>
</dbReference>
<feature type="binding site" evidence="8">
    <location>
        <begin position="318"/>
        <end position="320"/>
    </location>
    <ligand>
        <name>GTP</name>
        <dbReference type="ChEBI" id="CHEBI:37565"/>
    </ligand>
</feature>
<dbReference type="NCBIfam" id="NF002223">
    <property type="entry name" value="PRK01117.1"/>
    <property type="match status" value="1"/>
</dbReference>
<evidence type="ECO:0000313" key="12">
    <source>
        <dbReference type="Proteomes" id="UP000555828"/>
    </source>
</evidence>
<dbReference type="PROSITE" id="PS00513">
    <property type="entry name" value="ADENYLOSUCCIN_SYN_2"/>
    <property type="match status" value="1"/>
</dbReference>
<organism evidence="11 12">
    <name type="scientific">Thermosipho japonicus</name>
    <dbReference type="NCBI Taxonomy" id="90323"/>
    <lineage>
        <taxon>Bacteria</taxon>
        <taxon>Thermotogati</taxon>
        <taxon>Thermotogota</taxon>
        <taxon>Thermotogae</taxon>
        <taxon>Thermotogales</taxon>
        <taxon>Fervidobacteriaceae</taxon>
        <taxon>Thermosipho</taxon>
    </lineage>
</organism>
<keyword evidence="6 8" id="KW-0460">Magnesium</keyword>
<dbReference type="GO" id="GO:0005737">
    <property type="term" value="C:cytoplasm"/>
    <property type="evidence" value="ECO:0007669"/>
    <property type="project" value="UniProtKB-SubCell"/>
</dbReference>